<proteinExistence type="predicted"/>
<dbReference type="KEGG" id="cis:CINS_0572"/>
<dbReference type="SUPFAM" id="SSF53271">
    <property type="entry name" value="PRTase-like"/>
    <property type="match status" value="1"/>
</dbReference>
<dbReference type="Proteomes" id="UP000031163">
    <property type="component" value="Chromosome"/>
</dbReference>
<dbReference type="EMBL" id="CP007770">
    <property type="protein sequence ID" value="AJC87550.1"/>
    <property type="molecule type" value="Genomic_DNA"/>
</dbReference>
<dbReference type="GeneID" id="74431380"/>
<dbReference type="Gene3D" id="3.30.1310.20">
    <property type="entry name" value="PRTase-like"/>
    <property type="match status" value="1"/>
</dbReference>
<protein>
    <submittedName>
        <fullName evidence="1">Uncharacterized protein</fullName>
    </submittedName>
</protein>
<dbReference type="HOGENOM" id="CLU_083583_1_0_7"/>
<dbReference type="RefSeq" id="WP_039649681.1">
    <property type="nucleotide sequence ID" value="NZ_CP007770.1"/>
</dbReference>
<reference evidence="1 2" key="1">
    <citation type="journal article" date="2014" name="Genome Biol. Evol.">
        <title>Comparative Genomics of the Campylobacter lari Group.</title>
        <authorList>
            <person name="Miller W.G."/>
            <person name="Yee E."/>
            <person name="Chapman M.H."/>
            <person name="Smith T.P."/>
            <person name="Bono J.L."/>
            <person name="Huynh S."/>
            <person name="Parker C.T."/>
            <person name="Vandamme P."/>
            <person name="Luong K."/>
            <person name="Korlach J."/>
        </authorList>
    </citation>
    <scope>NUCLEOTIDE SEQUENCE [LARGE SCALE GENOMIC DNA]</scope>
    <source>
        <strain evidence="1 2">NCTC 12927</strain>
    </source>
</reference>
<dbReference type="Gene3D" id="3.40.50.2020">
    <property type="match status" value="1"/>
</dbReference>
<evidence type="ECO:0000313" key="2">
    <source>
        <dbReference type="Proteomes" id="UP000031163"/>
    </source>
</evidence>
<dbReference type="AlphaFoldDB" id="A0A0A8H1L4"/>
<dbReference type="InterPro" id="IPR029057">
    <property type="entry name" value="PRTase-like"/>
</dbReference>
<gene>
    <name evidence="1" type="ORF">CINS_0572</name>
</gene>
<organism evidence="1 2">
    <name type="scientific">Campylobacter insulaenigrae NCTC 12927</name>
    <dbReference type="NCBI Taxonomy" id="1031564"/>
    <lineage>
        <taxon>Bacteria</taxon>
        <taxon>Pseudomonadati</taxon>
        <taxon>Campylobacterota</taxon>
        <taxon>Epsilonproteobacteria</taxon>
        <taxon>Campylobacterales</taxon>
        <taxon>Campylobacteraceae</taxon>
        <taxon>Campylobacter</taxon>
    </lineage>
</organism>
<sequence>MILFEDEKEAAQKLYDQLPIAKLKDYLIITPSLKSITFVNELAHKLDISYNFLFTEQIKAPNNNECQIAMISETKELVYNEALVKAFDISLDYIYGEANRTYEEKILKNVYRYRKGNLLNELRGKNILMLHEGCESGITALSCIKSLLKEEVNSIIYATALMPSDVYDYISVFVDEVFCVHKIDHFVDIEFYFKEKTKLESHEILEILEENKYYLPQKR</sequence>
<accession>A0A0A8H1L4</accession>
<evidence type="ECO:0000313" key="1">
    <source>
        <dbReference type="EMBL" id="AJC87550.1"/>
    </source>
</evidence>
<name>A0A0A8H1L4_9BACT</name>
<dbReference type="STRING" id="1031564.CINS_0572"/>